<dbReference type="EMBL" id="FOUJ01000002">
    <property type="protein sequence ID" value="SFM40678.1"/>
    <property type="molecule type" value="Genomic_DNA"/>
</dbReference>
<keyword evidence="2" id="KW-1185">Reference proteome</keyword>
<dbReference type="SUPFAM" id="SSF53163">
    <property type="entry name" value="HybD-like"/>
    <property type="match status" value="1"/>
</dbReference>
<dbReference type="STRING" id="487685.SAMN04488696_1074"/>
<accession>A0A1I4QKS2</accession>
<dbReference type="Proteomes" id="UP000198535">
    <property type="component" value="Unassembled WGS sequence"/>
</dbReference>
<dbReference type="GO" id="GO:0016485">
    <property type="term" value="P:protein processing"/>
    <property type="evidence" value="ECO:0007669"/>
    <property type="project" value="TreeGrafter"/>
</dbReference>
<keyword evidence="1" id="KW-0378">Hydrolase</keyword>
<keyword evidence="1" id="KW-0645">Protease</keyword>
<organism evidence="1 2">
    <name type="scientific">Methanolobus profundi</name>
    <dbReference type="NCBI Taxonomy" id="487685"/>
    <lineage>
        <taxon>Archaea</taxon>
        <taxon>Methanobacteriati</taxon>
        <taxon>Methanobacteriota</taxon>
        <taxon>Stenosarchaea group</taxon>
        <taxon>Methanomicrobia</taxon>
        <taxon>Methanosarcinales</taxon>
        <taxon>Methanosarcinaceae</taxon>
        <taxon>Methanolobus</taxon>
    </lineage>
</organism>
<dbReference type="GO" id="GO:0008047">
    <property type="term" value="F:enzyme activator activity"/>
    <property type="evidence" value="ECO:0007669"/>
    <property type="project" value="InterPro"/>
</dbReference>
<dbReference type="InterPro" id="IPR023430">
    <property type="entry name" value="Pept_HybD-like_dom_sf"/>
</dbReference>
<dbReference type="Gene3D" id="3.40.50.1450">
    <property type="entry name" value="HybD-like"/>
    <property type="match status" value="1"/>
</dbReference>
<name>A0A1I4QKS2_9EURY</name>
<evidence type="ECO:0000313" key="1">
    <source>
        <dbReference type="EMBL" id="SFM40678.1"/>
    </source>
</evidence>
<dbReference type="Pfam" id="PF01750">
    <property type="entry name" value="HycI"/>
    <property type="match status" value="1"/>
</dbReference>
<gene>
    <name evidence="1" type="ORF">SAMN04488696_1074</name>
</gene>
<sequence>MLRTDLTIRILGFGNPLMGDDGIGIHVIEHLKQMHAELPDNVEVIDAGVCGFDALGLLEGAEKLIIVDSVKGVGDIGSIHRFVMDDIRKATSRCHLSLHGTCLADVLCMAEHIQEIPEELIIFAVEVDRTDDISLCISDRVQASLNEIVTSILDELGSGAVTEQYIQK</sequence>
<dbReference type="NCBIfam" id="TIGR00072">
    <property type="entry name" value="hydrog_prot"/>
    <property type="match status" value="1"/>
</dbReference>
<dbReference type="PANTHER" id="PTHR30302">
    <property type="entry name" value="HYDROGENASE 1 MATURATION PROTEASE"/>
    <property type="match status" value="1"/>
</dbReference>
<evidence type="ECO:0000313" key="2">
    <source>
        <dbReference type="Proteomes" id="UP000198535"/>
    </source>
</evidence>
<proteinExistence type="predicted"/>
<dbReference type="PANTHER" id="PTHR30302:SF7">
    <property type="entry name" value="F420-NONREDUCING HYDROGENASE II"/>
    <property type="match status" value="1"/>
</dbReference>
<dbReference type="AlphaFoldDB" id="A0A1I4QKS2"/>
<dbReference type="InterPro" id="IPR000671">
    <property type="entry name" value="Peptidase_A31"/>
</dbReference>
<dbReference type="PRINTS" id="PR00446">
    <property type="entry name" value="HYDRGNUPTAKE"/>
</dbReference>
<protein>
    <submittedName>
        <fullName evidence="1">Hydrogenase maturation protease</fullName>
    </submittedName>
</protein>
<dbReference type="GO" id="GO:0004175">
    <property type="term" value="F:endopeptidase activity"/>
    <property type="evidence" value="ECO:0007669"/>
    <property type="project" value="TreeGrafter"/>
</dbReference>
<reference evidence="2" key="1">
    <citation type="submission" date="2016-10" db="EMBL/GenBank/DDBJ databases">
        <authorList>
            <person name="Varghese N."/>
            <person name="Submissions S."/>
        </authorList>
    </citation>
    <scope>NUCLEOTIDE SEQUENCE [LARGE SCALE GENOMIC DNA]</scope>
    <source>
        <strain evidence="2">Mob M</strain>
    </source>
</reference>
<dbReference type="CDD" id="cd00518">
    <property type="entry name" value="H2MP"/>
    <property type="match status" value="1"/>
</dbReference>